<dbReference type="SMART" id="SM00343">
    <property type="entry name" value="ZnF_C2HC"/>
    <property type="match status" value="4"/>
</dbReference>
<dbReference type="AlphaFoldDB" id="A0A3E2H5J3"/>
<name>A0A3E2H5J3_SCYLI</name>
<comment type="caution">
    <text evidence="4">The sequence shown here is derived from an EMBL/GenBank/DDBJ whole genome shotgun (WGS) entry which is preliminary data.</text>
</comment>
<feature type="region of interest" description="Disordered" evidence="2">
    <location>
        <begin position="246"/>
        <end position="268"/>
    </location>
</feature>
<feature type="non-terminal residue" evidence="4">
    <location>
        <position position="1"/>
    </location>
</feature>
<feature type="non-terminal residue" evidence="4">
    <location>
        <position position="337"/>
    </location>
</feature>
<dbReference type="OrthoDB" id="674604at2759"/>
<dbReference type="SUPFAM" id="SSF57756">
    <property type="entry name" value="Retrovirus zinc finger-like domains"/>
    <property type="match status" value="2"/>
</dbReference>
<dbReference type="Pfam" id="PF06985">
    <property type="entry name" value="HET"/>
    <property type="match status" value="1"/>
</dbReference>
<evidence type="ECO:0000256" key="1">
    <source>
        <dbReference type="PROSITE-ProRule" id="PRU00047"/>
    </source>
</evidence>
<sequence length="337" mass="38735">MRLLRLKSDGEFSLVEFVGNDIPRYAILSHTWGLDHEEVTFKDLMDKTGKTKAGYRKICFCGEQASKDGLLFFWVDTCCIDKSSSAELTEAINSMFRWYLNAAKCYVFLSDVSGSNLDRNGQSVWQTRAAFRDSKWFTRGWTLQELVAPKTVEFFSREGHCLGNKMAMVREIQQITGISVRALQGYPLAKFSVDDRMSWAKNRHTKRDEDSAYSLLGIFDVHMPLIYGEGREKALARLQKEIQEPSRVKPRALSPELSTRQHNRPQYREKGSRSVTCFKCGGLGHYAYDLHCYRCGNYGHYASDDHCYKCGKYGHYANEPHCYRCNSYDHFVSDCPA</sequence>
<organism evidence="4 5">
    <name type="scientific">Scytalidium lignicola</name>
    <name type="common">Hyphomycete</name>
    <dbReference type="NCBI Taxonomy" id="5539"/>
    <lineage>
        <taxon>Eukaryota</taxon>
        <taxon>Fungi</taxon>
        <taxon>Dikarya</taxon>
        <taxon>Ascomycota</taxon>
        <taxon>Pezizomycotina</taxon>
        <taxon>Leotiomycetes</taxon>
        <taxon>Leotiomycetes incertae sedis</taxon>
        <taxon>Scytalidium</taxon>
    </lineage>
</organism>
<feature type="domain" description="CCHC-type" evidence="3">
    <location>
        <begin position="322"/>
        <end position="336"/>
    </location>
</feature>
<keyword evidence="1" id="KW-0863">Zinc-finger</keyword>
<reference evidence="4 5" key="1">
    <citation type="submission" date="2018-05" db="EMBL/GenBank/DDBJ databases">
        <title>Draft genome sequence of Scytalidium lignicola DSM 105466, a ubiquitous saprotrophic fungus.</title>
        <authorList>
            <person name="Buettner E."/>
            <person name="Gebauer A.M."/>
            <person name="Hofrichter M."/>
            <person name="Liers C."/>
            <person name="Kellner H."/>
        </authorList>
    </citation>
    <scope>NUCLEOTIDE SEQUENCE [LARGE SCALE GENOMIC DNA]</scope>
    <source>
        <strain evidence="4 5">DSM 105466</strain>
    </source>
</reference>
<dbReference type="Pfam" id="PF00098">
    <property type="entry name" value="zf-CCHC"/>
    <property type="match status" value="4"/>
</dbReference>
<dbReference type="GO" id="GO:0003676">
    <property type="term" value="F:nucleic acid binding"/>
    <property type="evidence" value="ECO:0007669"/>
    <property type="project" value="InterPro"/>
</dbReference>
<keyword evidence="1" id="KW-0862">Zinc</keyword>
<dbReference type="Gene3D" id="4.10.60.10">
    <property type="entry name" value="Zinc finger, CCHC-type"/>
    <property type="match status" value="2"/>
</dbReference>
<dbReference type="GO" id="GO:0008270">
    <property type="term" value="F:zinc ion binding"/>
    <property type="evidence" value="ECO:0007669"/>
    <property type="project" value="UniProtKB-KW"/>
</dbReference>
<keyword evidence="5" id="KW-1185">Reference proteome</keyword>
<evidence type="ECO:0000256" key="2">
    <source>
        <dbReference type="SAM" id="MobiDB-lite"/>
    </source>
</evidence>
<dbReference type="OMA" id="GWYPAFQ"/>
<proteinExistence type="predicted"/>
<accession>A0A3E2H5J3</accession>
<dbReference type="EMBL" id="NCSJ02000155">
    <property type="protein sequence ID" value="RFU28660.1"/>
    <property type="molecule type" value="Genomic_DNA"/>
</dbReference>
<protein>
    <recommendedName>
        <fullName evidence="3">CCHC-type domain-containing protein</fullName>
    </recommendedName>
</protein>
<evidence type="ECO:0000313" key="4">
    <source>
        <dbReference type="EMBL" id="RFU28660.1"/>
    </source>
</evidence>
<evidence type="ECO:0000259" key="3">
    <source>
        <dbReference type="PROSITE" id="PS50158"/>
    </source>
</evidence>
<gene>
    <name evidence="4" type="ORF">B7463_g7667</name>
</gene>
<feature type="domain" description="CCHC-type" evidence="3">
    <location>
        <begin position="307"/>
        <end position="319"/>
    </location>
</feature>
<dbReference type="InterPro" id="IPR010730">
    <property type="entry name" value="HET"/>
</dbReference>
<dbReference type="Proteomes" id="UP000258309">
    <property type="component" value="Unassembled WGS sequence"/>
</dbReference>
<dbReference type="PROSITE" id="PS50158">
    <property type="entry name" value="ZF_CCHC"/>
    <property type="match status" value="2"/>
</dbReference>
<evidence type="ECO:0000313" key="5">
    <source>
        <dbReference type="Proteomes" id="UP000258309"/>
    </source>
</evidence>
<keyword evidence="1" id="KW-0479">Metal-binding</keyword>
<dbReference type="PANTHER" id="PTHR10622">
    <property type="entry name" value="HET DOMAIN-CONTAINING PROTEIN"/>
    <property type="match status" value="1"/>
</dbReference>
<dbReference type="InterPro" id="IPR036875">
    <property type="entry name" value="Znf_CCHC_sf"/>
</dbReference>
<dbReference type="STRING" id="5539.A0A3E2H5J3"/>
<dbReference type="InterPro" id="IPR001878">
    <property type="entry name" value="Znf_CCHC"/>
</dbReference>
<dbReference type="PANTHER" id="PTHR10622:SF10">
    <property type="entry name" value="HET DOMAIN-CONTAINING PROTEIN"/>
    <property type="match status" value="1"/>
</dbReference>